<evidence type="ECO:0000256" key="2">
    <source>
        <dbReference type="ARBA" id="ARBA00006289"/>
    </source>
</evidence>
<evidence type="ECO:0000313" key="7">
    <source>
        <dbReference type="EMBL" id="RPA81177.1"/>
    </source>
</evidence>
<dbReference type="EMBL" id="ML119681">
    <property type="protein sequence ID" value="RPA81177.1"/>
    <property type="molecule type" value="Genomic_DNA"/>
</dbReference>
<keyword evidence="4" id="KW-0732">Signal</keyword>
<keyword evidence="8" id="KW-1185">Reference proteome</keyword>
<evidence type="ECO:0000313" key="8">
    <source>
        <dbReference type="Proteomes" id="UP000275078"/>
    </source>
</evidence>
<comment type="subcellular location">
    <subcellularLocation>
        <location evidence="1">Cytoplasm</location>
    </subcellularLocation>
</comment>
<dbReference type="PANTHER" id="PTHR21373:SF0">
    <property type="entry name" value="N-ALPHA-ACETYLTRANSFERASE 35, NATC AUXILIARY SUBUNIT"/>
    <property type="match status" value="1"/>
</dbReference>
<protein>
    <submittedName>
        <fullName evidence="7">Mak10-domain-containing protein</fullName>
    </submittedName>
</protein>
<dbReference type="OrthoDB" id="269405at2759"/>
<dbReference type="PANTHER" id="PTHR21373">
    <property type="entry name" value="GLUCOSE REPRESSIBLE PROTEIN MAK10"/>
    <property type="match status" value="1"/>
</dbReference>
<evidence type="ECO:0000256" key="1">
    <source>
        <dbReference type="ARBA" id="ARBA00004496"/>
    </source>
</evidence>
<dbReference type="Pfam" id="PF25789">
    <property type="entry name" value="TPR_NAA35"/>
    <property type="match status" value="1"/>
</dbReference>
<dbReference type="InterPro" id="IPR007244">
    <property type="entry name" value="Naa35_N"/>
</dbReference>
<feature type="domain" description="NAA35-like TPR repeats" evidence="6">
    <location>
        <begin position="369"/>
        <end position="786"/>
    </location>
</feature>
<keyword evidence="3" id="KW-0963">Cytoplasm</keyword>
<dbReference type="InterPro" id="IPR057983">
    <property type="entry name" value="NAA35-like_N"/>
</dbReference>
<evidence type="ECO:0000256" key="3">
    <source>
        <dbReference type="ARBA" id="ARBA00022490"/>
    </source>
</evidence>
<evidence type="ECO:0000256" key="4">
    <source>
        <dbReference type="SAM" id="SignalP"/>
    </source>
</evidence>
<evidence type="ECO:0000259" key="5">
    <source>
        <dbReference type="Pfam" id="PF04112"/>
    </source>
</evidence>
<feature type="chain" id="PRO_5018036164" evidence="4">
    <location>
        <begin position="21"/>
        <end position="793"/>
    </location>
</feature>
<dbReference type="GO" id="GO:0031417">
    <property type="term" value="C:NatC complex"/>
    <property type="evidence" value="ECO:0007669"/>
    <property type="project" value="InterPro"/>
</dbReference>
<comment type="similarity">
    <text evidence="2">Belongs to the MAK10 family.</text>
</comment>
<reference evidence="7 8" key="1">
    <citation type="journal article" date="2018" name="Nat. Ecol. Evol.">
        <title>Pezizomycetes genomes reveal the molecular basis of ectomycorrhizal truffle lifestyle.</title>
        <authorList>
            <person name="Murat C."/>
            <person name="Payen T."/>
            <person name="Noel B."/>
            <person name="Kuo A."/>
            <person name="Morin E."/>
            <person name="Chen J."/>
            <person name="Kohler A."/>
            <person name="Krizsan K."/>
            <person name="Balestrini R."/>
            <person name="Da Silva C."/>
            <person name="Montanini B."/>
            <person name="Hainaut M."/>
            <person name="Levati E."/>
            <person name="Barry K.W."/>
            <person name="Belfiori B."/>
            <person name="Cichocki N."/>
            <person name="Clum A."/>
            <person name="Dockter R.B."/>
            <person name="Fauchery L."/>
            <person name="Guy J."/>
            <person name="Iotti M."/>
            <person name="Le Tacon F."/>
            <person name="Lindquist E.A."/>
            <person name="Lipzen A."/>
            <person name="Malagnac F."/>
            <person name="Mello A."/>
            <person name="Molinier V."/>
            <person name="Miyauchi S."/>
            <person name="Poulain J."/>
            <person name="Riccioni C."/>
            <person name="Rubini A."/>
            <person name="Sitrit Y."/>
            <person name="Splivallo R."/>
            <person name="Traeger S."/>
            <person name="Wang M."/>
            <person name="Zifcakova L."/>
            <person name="Wipf D."/>
            <person name="Zambonelli A."/>
            <person name="Paolocci F."/>
            <person name="Nowrousian M."/>
            <person name="Ottonello S."/>
            <person name="Baldrian P."/>
            <person name="Spatafora J.W."/>
            <person name="Henrissat B."/>
            <person name="Nagy L.G."/>
            <person name="Aury J.M."/>
            <person name="Wincker P."/>
            <person name="Grigoriev I.V."/>
            <person name="Bonfante P."/>
            <person name="Martin F.M."/>
        </authorList>
    </citation>
    <scope>NUCLEOTIDE SEQUENCE [LARGE SCALE GENOMIC DNA]</scope>
    <source>
        <strain evidence="7 8">RN42</strain>
    </source>
</reference>
<proteinExistence type="inferred from homology"/>
<evidence type="ECO:0000259" key="6">
    <source>
        <dbReference type="Pfam" id="PF25789"/>
    </source>
</evidence>
<dbReference type="InterPro" id="IPR057982">
    <property type="entry name" value="TPR_NAA35"/>
</dbReference>
<name>A0A3N4I6S3_ASCIM</name>
<feature type="signal peptide" evidence="4">
    <location>
        <begin position="1"/>
        <end position="20"/>
    </location>
</feature>
<dbReference type="Proteomes" id="UP000275078">
    <property type="component" value="Unassembled WGS sequence"/>
</dbReference>
<organism evidence="7 8">
    <name type="scientific">Ascobolus immersus RN42</name>
    <dbReference type="NCBI Taxonomy" id="1160509"/>
    <lineage>
        <taxon>Eukaryota</taxon>
        <taxon>Fungi</taxon>
        <taxon>Dikarya</taxon>
        <taxon>Ascomycota</taxon>
        <taxon>Pezizomycotina</taxon>
        <taxon>Pezizomycetes</taxon>
        <taxon>Pezizales</taxon>
        <taxon>Ascobolaceae</taxon>
        <taxon>Ascobolus</taxon>
    </lineage>
</organism>
<accession>A0A3N4I6S3</accession>
<dbReference type="STRING" id="1160509.A0A3N4I6S3"/>
<sequence>MNDTTNGLYNLLLWLWSTWSNLLRLGSQNGTGLFSNWGGGGGVRRGSNGGNGVQPKVKDITERFLEAARELKTGELVQDPNFTLLEAVGALEIMDPKMDSGLMEQDAFENYDVLAPRLPEEIIGILDQLLSHEVAWHTGSALSQTLFTSLYLDRLLSPAPSSLAEAGFGKLMHGQQIRTFEEGLLHKILRSYCIGLVKCVHHVNLQIQLENLRTMKDAQHSSHCIYEEEDIVLQTYNVALLERIPSSEALSLLTETIEWLKHIKTEIEPQIYEALFARLKFRRNFLAALATPLDNYADDKVPTAAWTDAQDALQVIKETHKLGKEVPEACTIVVQRKLASTVPPRPMVEYAFEEAVATLERMLKRNLEALKVLEYRGGADLYNYFIHFMAQNPQPLPYTRSLLRGLAFNKGQFLGKVPVKDVVLSDINELIFPREIVFDPKHKEVEMPAHPSFKINQVTEWYLLRASSLYCQLFTDQAMNRSRFRRNLCHSIIEWDNFQVEAEECDANLADLTNETPLSKDQSYSYVLSSWVYLYKLRLLEWVVFLGFELEIYQPYEYSGMFWLAQFYARARLSHLVRISEFSKVRTPPSGLSREEAQDWQKRKLLNIALLNYHMLDARAIEALSSASMSLYSVLTHLRLIPLPYANSYASDELRYELRMKPFQQVVSPQIEPFPRAPEECFRPGTFRDEFACEEDFTEWVEQKLEEAKVAVSYCRLDYNELCKMEGMVGMGLAGDEIKANYKLLLRSCVGMSLAVMALQMAMKKGEVAKCEVRIDAEKYHPFFPVPVVSTKK</sequence>
<dbReference type="AlphaFoldDB" id="A0A3N4I6S3"/>
<feature type="domain" description="NAA35-like N-terminal" evidence="5">
    <location>
        <begin position="74"/>
        <end position="249"/>
    </location>
</feature>
<gene>
    <name evidence="7" type="ORF">BJ508DRAFT_306694</name>
</gene>
<dbReference type="Pfam" id="PF04112">
    <property type="entry name" value="Mak10"/>
    <property type="match status" value="1"/>
</dbReference>